<organism evidence="4 6">
    <name type="scientific">Chryseobacterium balustinum</name>
    <dbReference type="NCBI Taxonomy" id="246"/>
    <lineage>
        <taxon>Bacteria</taxon>
        <taxon>Pseudomonadati</taxon>
        <taxon>Bacteroidota</taxon>
        <taxon>Flavobacteriia</taxon>
        <taxon>Flavobacteriales</taxon>
        <taxon>Weeksellaceae</taxon>
        <taxon>Chryseobacterium group</taxon>
        <taxon>Chryseobacterium</taxon>
    </lineage>
</organism>
<dbReference type="AlphaFoldDB" id="A0AAX2IQE2"/>
<comment type="caution">
    <text evidence="4">The sequence shown here is derived from an EMBL/GenBank/DDBJ whole genome shotgun (WGS) entry which is preliminary data.</text>
</comment>
<dbReference type="Proteomes" id="UP000251937">
    <property type="component" value="Unassembled WGS sequence"/>
</dbReference>
<dbReference type="GO" id="GO:0006355">
    <property type="term" value="P:regulation of DNA-templated transcription"/>
    <property type="evidence" value="ECO:0007669"/>
    <property type="project" value="InterPro"/>
</dbReference>
<dbReference type="GO" id="GO:0003677">
    <property type="term" value="F:DNA binding"/>
    <property type="evidence" value="ECO:0007669"/>
    <property type="project" value="InterPro"/>
</dbReference>
<accession>A0AAX2IQE2</accession>
<keyword evidence="1" id="KW-0472">Membrane</keyword>
<proteinExistence type="predicted"/>
<dbReference type="InterPro" id="IPR036388">
    <property type="entry name" value="WH-like_DNA-bd_sf"/>
</dbReference>
<evidence type="ECO:0000259" key="2">
    <source>
        <dbReference type="PROSITE" id="PS50043"/>
    </source>
</evidence>
<dbReference type="SMART" id="SM00421">
    <property type="entry name" value="HTH_LUXR"/>
    <property type="match status" value="1"/>
</dbReference>
<dbReference type="Gene3D" id="1.10.10.10">
    <property type="entry name" value="Winged helix-like DNA-binding domain superfamily/Winged helix DNA-binding domain"/>
    <property type="match status" value="1"/>
</dbReference>
<dbReference type="EMBL" id="FUZE01000015">
    <property type="protein sequence ID" value="SKB94095.1"/>
    <property type="molecule type" value="Genomic_DNA"/>
</dbReference>
<dbReference type="CDD" id="cd06170">
    <property type="entry name" value="LuxR_C_like"/>
    <property type="match status" value="1"/>
</dbReference>
<dbReference type="SUPFAM" id="SSF46894">
    <property type="entry name" value="C-terminal effector domain of the bipartite response regulators"/>
    <property type="match status" value="1"/>
</dbReference>
<reference evidence="4 6" key="2">
    <citation type="submission" date="2018-06" db="EMBL/GenBank/DDBJ databases">
        <authorList>
            <consortium name="Pathogen Informatics"/>
            <person name="Doyle S."/>
        </authorList>
    </citation>
    <scope>NUCLEOTIDE SEQUENCE [LARGE SCALE GENOMIC DNA]</scope>
    <source>
        <strain evidence="4 6">NCTC11212</strain>
    </source>
</reference>
<reference evidence="3 5" key="1">
    <citation type="submission" date="2017-02" db="EMBL/GenBank/DDBJ databases">
        <authorList>
            <person name="Varghese N."/>
            <person name="Submissions S."/>
        </authorList>
    </citation>
    <scope>NUCLEOTIDE SEQUENCE [LARGE SCALE GENOMIC DNA]</scope>
    <source>
        <strain evidence="3 5">DSM 16775</strain>
    </source>
</reference>
<protein>
    <submittedName>
        <fullName evidence="4">Colanic acid capsular biosynthesis activation protein A</fullName>
    </submittedName>
    <submittedName>
        <fullName evidence="3">Regulatory protein, luxR family</fullName>
    </submittedName>
</protein>
<feature type="transmembrane region" description="Helical" evidence="1">
    <location>
        <begin position="199"/>
        <end position="218"/>
    </location>
</feature>
<evidence type="ECO:0000256" key="1">
    <source>
        <dbReference type="SAM" id="Phobius"/>
    </source>
</evidence>
<dbReference type="InterPro" id="IPR016032">
    <property type="entry name" value="Sig_transdc_resp-reg_C-effctor"/>
</dbReference>
<feature type="transmembrane region" description="Helical" evidence="1">
    <location>
        <begin position="6"/>
        <end position="28"/>
    </location>
</feature>
<evidence type="ECO:0000313" key="3">
    <source>
        <dbReference type="EMBL" id="SKB94095.1"/>
    </source>
</evidence>
<dbReference type="EMBL" id="UAVR01000022">
    <property type="protein sequence ID" value="SQA92269.1"/>
    <property type="molecule type" value="Genomic_DNA"/>
</dbReference>
<keyword evidence="5" id="KW-1185">Reference proteome</keyword>
<gene>
    <name evidence="4" type="ORF">NCTC11212_03915</name>
    <name evidence="3" type="ORF">SAMN05421800_11567</name>
</gene>
<dbReference type="InterPro" id="IPR000792">
    <property type="entry name" value="Tscrpt_reg_LuxR_C"/>
</dbReference>
<evidence type="ECO:0000313" key="4">
    <source>
        <dbReference type="EMBL" id="SQA92269.1"/>
    </source>
</evidence>
<feature type="transmembrane region" description="Helical" evidence="1">
    <location>
        <begin position="136"/>
        <end position="154"/>
    </location>
</feature>
<evidence type="ECO:0000313" key="6">
    <source>
        <dbReference type="Proteomes" id="UP000251937"/>
    </source>
</evidence>
<dbReference type="Pfam" id="PF00196">
    <property type="entry name" value="GerE"/>
    <property type="match status" value="1"/>
</dbReference>
<dbReference type="KEGG" id="cbp:EB354_22810"/>
<evidence type="ECO:0000313" key="5">
    <source>
        <dbReference type="Proteomes" id="UP000190669"/>
    </source>
</evidence>
<keyword evidence="1" id="KW-0812">Transmembrane</keyword>
<feature type="transmembrane region" description="Helical" evidence="1">
    <location>
        <begin position="103"/>
        <end position="124"/>
    </location>
</feature>
<dbReference type="RefSeq" id="WP_079466097.1">
    <property type="nucleotide sequence ID" value="NZ_CP033935.1"/>
</dbReference>
<feature type="transmembrane region" description="Helical" evidence="1">
    <location>
        <begin position="72"/>
        <end position="91"/>
    </location>
</feature>
<keyword evidence="1" id="KW-1133">Transmembrane helix</keyword>
<feature type="transmembrane region" description="Helical" evidence="1">
    <location>
        <begin position="174"/>
        <end position="193"/>
    </location>
</feature>
<dbReference type="Proteomes" id="UP000190669">
    <property type="component" value="Unassembled WGS sequence"/>
</dbReference>
<name>A0AAX2IQE2_9FLAO</name>
<feature type="domain" description="HTH luxR-type" evidence="2">
    <location>
        <begin position="227"/>
        <end position="293"/>
    </location>
</feature>
<dbReference type="PROSITE" id="PS50043">
    <property type="entry name" value="HTH_LUXR_2"/>
    <property type="match status" value="1"/>
</dbReference>
<sequence length="299" mass="34797">MFNTEIYISTFIYIVLFAILLFIGTINIIQNWKKTDRTYYSKYIGLWASGLVYNLVEGLLPDPNFSIGIMPQNIIAWTVGILVAYHFLVFLKTEYNVELHRKNIPLNTIGMVSLLLFVLLFILPYTITKSIDQSRVFFLSFFLTALSVANLFFVNQLYKRLKEQENIYLKAHSFHGIFGFLGLFSLPFTILIFGDNQFVEQSFFSLGIFAVSIDYFLYPKRKEEFKKVISFDNLTNREAEILKMMLENPELKYAQISDQLNISEKTLSTHLSNIYKKTDLNSKKDIEELSECFRKSVVA</sequence>